<dbReference type="AlphaFoldDB" id="A0A5J9WEJ4"/>
<keyword evidence="3" id="KW-1185">Reference proteome</keyword>
<name>A0A5J9WEJ4_9POAL</name>
<dbReference type="Gramene" id="TVU47152">
    <property type="protein sequence ID" value="TVU47152"/>
    <property type="gene ID" value="EJB05_06739"/>
</dbReference>
<evidence type="ECO:0000313" key="3">
    <source>
        <dbReference type="Proteomes" id="UP000324897"/>
    </source>
</evidence>
<accession>A0A5J9WEJ4</accession>
<protein>
    <submittedName>
        <fullName evidence="2">Uncharacterized protein</fullName>
    </submittedName>
</protein>
<dbReference type="Proteomes" id="UP000324897">
    <property type="component" value="Chromosome 5"/>
</dbReference>
<sequence length="65" mass="6876">MRESPARRQPSSVASVSPAEGGFAGEKHGSVQLAYASLAQELLQSPIWLVLSLISPLFSIPIDPS</sequence>
<proteinExistence type="predicted"/>
<reference evidence="2 3" key="1">
    <citation type="journal article" date="2019" name="Sci. Rep.">
        <title>A high-quality genome of Eragrostis curvula grass provides insights into Poaceae evolution and supports new strategies to enhance forage quality.</title>
        <authorList>
            <person name="Carballo J."/>
            <person name="Santos B.A.C.M."/>
            <person name="Zappacosta D."/>
            <person name="Garbus I."/>
            <person name="Selva J.P."/>
            <person name="Gallo C.A."/>
            <person name="Diaz A."/>
            <person name="Albertini E."/>
            <person name="Caccamo M."/>
            <person name="Echenique V."/>
        </authorList>
    </citation>
    <scope>NUCLEOTIDE SEQUENCE [LARGE SCALE GENOMIC DNA]</scope>
    <source>
        <strain evidence="3">cv. Victoria</strain>
        <tissue evidence="2">Leaf</tissue>
    </source>
</reference>
<evidence type="ECO:0000313" key="2">
    <source>
        <dbReference type="EMBL" id="TVU47152.1"/>
    </source>
</evidence>
<dbReference type="EMBL" id="RWGY01000004">
    <property type="protein sequence ID" value="TVU47152.1"/>
    <property type="molecule type" value="Genomic_DNA"/>
</dbReference>
<feature type="region of interest" description="Disordered" evidence="1">
    <location>
        <begin position="1"/>
        <end position="23"/>
    </location>
</feature>
<feature type="non-terminal residue" evidence="2">
    <location>
        <position position="1"/>
    </location>
</feature>
<comment type="caution">
    <text evidence="2">The sequence shown here is derived from an EMBL/GenBank/DDBJ whole genome shotgun (WGS) entry which is preliminary data.</text>
</comment>
<organism evidence="2 3">
    <name type="scientific">Eragrostis curvula</name>
    <name type="common">weeping love grass</name>
    <dbReference type="NCBI Taxonomy" id="38414"/>
    <lineage>
        <taxon>Eukaryota</taxon>
        <taxon>Viridiplantae</taxon>
        <taxon>Streptophyta</taxon>
        <taxon>Embryophyta</taxon>
        <taxon>Tracheophyta</taxon>
        <taxon>Spermatophyta</taxon>
        <taxon>Magnoliopsida</taxon>
        <taxon>Liliopsida</taxon>
        <taxon>Poales</taxon>
        <taxon>Poaceae</taxon>
        <taxon>PACMAD clade</taxon>
        <taxon>Chloridoideae</taxon>
        <taxon>Eragrostideae</taxon>
        <taxon>Eragrostidinae</taxon>
        <taxon>Eragrostis</taxon>
    </lineage>
</organism>
<gene>
    <name evidence="2" type="ORF">EJB05_06739</name>
</gene>
<evidence type="ECO:0000256" key="1">
    <source>
        <dbReference type="SAM" id="MobiDB-lite"/>
    </source>
</evidence>